<keyword evidence="2" id="KW-0812">Transmembrane</keyword>
<proteinExistence type="predicted"/>
<feature type="transmembrane region" description="Helical" evidence="2">
    <location>
        <begin position="210"/>
        <end position="231"/>
    </location>
</feature>
<dbReference type="AlphaFoldDB" id="A0A9P5JWA6"/>
<dbReference type="EMBL" id="WHVB01000039">
    <property type="protein sequence ID" value="KAF8466791.1"/>
    <property type="molecule type" value="Genomic_DNA"/>
</dbReference>
<sequence>MHAAPHIDISAAEQVSLHELTVPELSPSDPTSSASSPSSSVPVTPLDPPLFSATQPDPLVHGKHQPDPQPFRPVSKSAPRGLGTVWRARQVLLGLGKRKRRASADISISTGVELLTDYYDVPELPDSNSAPEITEPRHSQSLFSLPNIPIDSTPHIAQARPPIMRRHSTYDTDTLPSAPASPVPAVTATERTLAPAPGSPWAPPGLSLPLISRVILFLPWCVAVGAAIALYPRALSSLVRIYAGSPRTPLHRLAHHAHTARAHLGIFLGVLSLLAAALPSWRLRVVLVGAVVARAVVVWRGFGARVLLLERRRSEDVEEEWREDARCVWRVLRGEEEREILRACGGEGVLKVE</sequence>
<keyword evidence="2" id="KW-0472">Membrane</keyword>
<feature type="region of interest" description="Disordered" evidence="1">
    <location>
        <begin position="23"/>
        <end position="80"/>
    </location>
</feature>
<evidence type="ECO:0000256" key="1">
    <source>
        <dbReference type="SAM" id="MobiDB-lite"/>
    </source>
</evidence>
<comment type="caution">
    <text evidence="3">The sequence shown here is derived from an EMBL/GenBank/DDBJ whole genome shotgun (WGS) entry which is preliminary data.</text>
</comment>
<reference evidence="3" key="2">
    <citation type="journal article" date="2020" name="Nat. Commun.">
        <title>Large-scale genome sequencing of mycorrhizal fungi provides insights into the early evolution of symbiotic traits.</title>
        <authorList>
            <person name="Miyauchi S."/>
            <person name="Kiss E."/>
            <person name="Kuo A."/>
            <person name="Drula E."/>
            <person name="Kohler A."/>
            <person name="Sanchez-Garcia M."/>
            <person name="Morin E."/>
            <person name="Andreopoulos B."/>
            <person name="Barry K.W."/>
            <person name="Bonito G."/>
            <person name="Buee M."/>
            <person name="Carver A."/>
            <person name="Chen C."/>
            <person name="Cichocki N."/>
            <person name="Clum A."/>
            <person name="Culley D."/>
            <person name="Crous P.W."/>
            <person name="Fauchery L."/>
            <person name="Girlanda M."/>
            <person name="Hayes R.D."/>
            <person name="Keri Z."/>
            <person name="LaButti K."/>
            <person name="Lipzen A."/>
            <person name="Lombard V."/>
            <person name="Magnuson J."/>
            <person name="Maillard F."/>
            <person name="Murat C."/>
            <person name="Nolan M."/>
            <person name="Ohm R.A."/>
            <person name="Pangilinan J."/>
            <person name="Pereira M.F."/>
            <person name="Perotto S."/>
            <person name="Peter M."/>
            <person name="Pfister S."/>
            <person name="Riley R."/>
            <person name="Sitrit Y."/>
            <person name="Stielow J.B."/>
            <person name="Szollosi G."/>
            <person name="Zifcakova L."/>
            <person name="Stursova M."/>
            <person name="Spatafora J.W."/>
            <person name="Tedersoo L."/>
            <person name="Vaario L.M."/>
            <person name="Yamada A."/>
            <person name="Yan M."/>
            <person name="Wang P."/>
            <person name="Xu J."/>
            <person name="Bruns T."/>
            <person name="Baldrian P."/>
            <person name="Vilgalys R."/>
            <person name="Dunand C."/>
            <person name="Henrissat B."/>
            <person name="Grigoriev I.V."/>
            <person name="Hibbett D."/>
            <person name="Nagy L.G."/>
            <person name="Martin F.M."/>
        </authorList>
    </citation>
    <scope>NUCLEOTIDE SEQUENCE</scope>
    <source>
        <strain evidence="3">Prilba</strain>
    </source>
</reference>
<protein>
    <submittedName>
        <fullName evidence="3">Uncharacterized protein</fullName>
    </submittedName>
</protein>
<keyword evidence="2" id="KW-1133">Transmembrane helix</keyword>
<feature type="transmembrane region" description="Helical" evidence="2">
    <location>
        <begin position="262"/>
        <end position="281"/>
    </location>
</feature>
<keyword evidence="4" id="KW-1185">Reference proteome</keyword>
<dbReference type="OrthoDB" id="2752889at2759"/>
<reference evidence="3" key="1">
    <citation type="submission" date="2019-10" db="EMBL/GenBank/DDBJ databases">
        <authorList>
            <consortium name="DOE Joint Genome Institute"/>
            <person name="Kuo A."/>
            <person name="Miyauchi S."/>
            <person name="Kiss E."/>
            <person name="Drula E."/>
            <person name="Kohler A."/>
            <person name="Sanchez-Garcia M."/>
            <person name="Andreopoulos B."/>
            <person name="Barry K.W."/>
            <person name="Bonito G."/>
            <person name="Buee M."/>
            <person name="Carver A."/>
            <person name="Chen C."/>
            <person name="Cichocki N."/>
            <person name="Clum A."/>
            <person name="Culley D."/>
            <person name="Crous P.W."/>
            <person name="Fauchery L."/>
            <person name="Girlanda M."/>
            <person name="Hayes R."/>
            <person name="Keri Z."/>
            <person name="LaButti K."/>
            <person name="Lipzen A."/>
            <person name="Lombard V."/>
            <person name="Magnuson J."/>
            <person name="Maillard F."/>
            <person name="Morin E."/>
            <person name="Murat C."/>
            <person name="Nolan M."/>
            <person name="Ohm R."/>
            <person name="Pangilinan J."/>
            <person name="Pereira M."/>
            <person name="Perotto S."/>
            <person name="Peter M."/>
            <person name="Riley R."/>
            <person name="Sitrit Y."/>
            <person name="Stielow B."/>
            <person name="Szollosi G."/>
            <person name="Zifcakova L."/>
            <person name="Stursova M."/>
            <person name="Spatafora J.W."/>
            <person name="Tedersoo L."/>
            <person name="Vaario L.-M."/>
            <person name="Yamada A."/>
            <person name="Yan M."/>
            <person name="Wang P."/>
            <person name="Xu J."/>
            <person name="Bruns T."/>
            <person name="Baldrian P."/>
            <person name="Vilgalys R."/>
            <person name="Henrissat B."/>
            <person name="Grigoriev I.V."/>
            <person name="Hibbett D."/>
            <person name="Nagy L.G."/>
            <person name="Martin F.M."/>
        </authorList>
    </citation>
    <scope>NUCLEOTIDE SEQUENCE</scope>
    <source>
        <strain evidence="3">Prilba</strain>
    </source>
</reference>
<evidence type="ECO:0000313" key="4">
    <source>
        <dbReference type="Proteomes" id="UP000759537"/>
    </source>
</evidence>
<feature type="transmembrane region" description="Helical" evidence="2">
    <location>
        <begin position="287"/>
        <end position="308"/>
    </location>
</feature>
<evidence type="ECO:0000256" key="2">
    <source>
        <dbReference type="SAM" id="Phobius"/>
    </source>
</evidence>
<name>A0A9P5JWA6_9AGAM</name>
<organism evidence="3 4">
    <name type="scientific">Russula ochroleuca</name>
    <dbReference type="NCBI Taxonomy" id="152965"/>
    <lineage>
        <taxon>Eukaryota</taxon>
        <taxon>Fungi</taxon>
        <taxon>Dikarya</taxon>
        <taxon>Basidiomycota</taxon>
        <taxon>Agaricomycotina</taxon>
        <taxon>Agaricomycetes</taxon>
        <taxon>Russulales</taxon>
        <taxon>Russulaceae</taxon>
        <taxon>Russula</taxon>
    </lineage>
</organism>
<gene>
    <name evidence="3" type="ORF">DFH94DRAFT_780119</name>
</gene>
<dbReference type="Proteomes" id="UP000759537">
    <property type="component" value="Unassembled WGS sequence"/>
</dbReference>
<evidence type="ECO:0000313" key="3">
    <source>
        <dbReference type="EMBL" id="KAF8466791.1"/>
    </source>
</evidence>
<feature type="compositionally biased region" description="Low complexity" evidence="1">
    <location>
        <begin position="25"/>
        <end position="44"/>
    </location>
</feature>
<accession>A0A9P5JWA6</accession>